<dbReference type="PROSITE" id="PS50109">
    <property type="entry name" value="HIS_KIN"/>
    <property type="match status" value="1"/>
</dbReference>
<keyword evidence="4" id="KW-0808">Transferase</keyword>
<keyword evidence="7" id="KW-1133">Transmembrane helix</keyword>
<keyword evidence="9" id="KW-0547">Nucleotide-binding</keyword>
<dbReference type="EMBL" id="JBBGZA010000001">
    <property type="protein sequence ID" value="MEJ5094507.1"/>
    <property type="molecule type" value="Genomic_DNA"/>
</dbReference>
<gene>
    <name evidence="9" type="ORF">WH159_08125</name>
</gene>
<accession>A0ABU8Q443</accession>
<evidence type="ECO:0000256" key="1">
    <source>
        <dbReference type="ARBA" id="ARBA00000085"/>
    </source>
</evidence>
<feature type="transmembrane region" description="Helical" evidence="7">
    <location>
        <begin position="32"/>
        <end position="52"/>
    </location>
</feature>
<comment type="caution">
    <text evidence="9">The sequence shown here is derived from an EMBL/GenBank/DDBJ whole genome shotgun (WGS) entry which is preliminary data.</text>
</comment>
<keyword evidence="9" id="KW-0067">ATP-binding</keyword>
<dbReference type="InterPro" id="IPR004358">
    <property type="entry name" value="Sig_transdc_His_kin-like_C"/>
</dbReference>
<dbReference type="InterPro" id="IPR050351">
    <property type="entry name" value="BphY/WalK/GraS-like"/>
</dbReference>
<protein>
    <recommendedName>
        <fullName evidence="2">histidine kinase</fullName>
        <ecNumber evidence="2">2.7.13.3</ecNumber>
    </recommendedName>
</protein>
<evidence type="ECO:0000256" key="7">
    <source>
        <dbReference type="SAM" id="Phobius"/>
    </source>
</evidence>
<feature type="domain" description="Histidine kinase" evidence="8">
    <location>
        <begin position="181"/>
        <end position="398"/>
    </location>
</feature>
<name>A0ABU8Q443_9SPHN</name>
<proteinExistence type="predicted"/>
<keyword evidence="6" id="KW-0902">Two-component regulatory system</keyword>
<keyword evidence="7" id="KW-0812">Transmembrane</keyword>
<keyword evidence="10" id="KW-1185">Reference proteome</keyword>
<evidence type="ECO:0000256" key="4">
    <source>
        <dbReference type="ARBA" id="ARBA00022679"/>
    </source>
</evidence>
<dbReference type="Gene3D" id="3.30.565.10">
    <property type="entry name" value="Histidine kinase-like ATPase, C-terminal domain"/>
    <property type="match status" value="1"/>
</dbReference>
<evidence type="ECO:0000256" key="2">
    <source>
        <dbReference type="ARBA" id="ARBA00012438"/>
    </source>
</evidence>
<reference evidence="9 10" key="1">
    <citation type="submission" date="2023-12" db="EMBL/GenBank/DDBJ databases">
        <title>Gut-associated functions are favored during microbiome assembly across C. elegans life.</title>
        <authorList>
            <person name="Zimmermann J."/>
        </authorList>
    </citation>
    <scope>NUCLEOTIDE SEQUENCE [LARGE SCALE GENOMIC DNA]</scope>
    <source>
        <strain evidence="9 10">JUb134</strain>
    </source>
</reference>
<dbReference type="EC" id="2.7.13.3" evidence="2"/>
<dbReference type="CDD" id="cd00082">
    <property type="entry name" value="HisKA"/>
    <property type="match status" value="1"/>
</dbReference>
<dbReference type="InterPro" id="IPR003661">
    <property type="entry name" value="HisK_dim/P_dom"/>
</dbReference>
<sequence length="403" mass="42890">MAIGSGIRTLVAAGVAIGGAAAGFLLGADINAVVVAAVAGLAAVLIAASGEAPESVPRPPTRSRPEQPSVQALIDALAGPVLVTAGTRVACANEAARTLLGAHIVGQDVRIAIRHPAAAERLIADPAEDAGSTTHLVGIGTREQRWEMRVRPLGDERRLVQLVDETQLYAAERMRVDFVANASHELRTPLASLRGFAETLREEAGEDPQLRNRFLGIMLDETRRMQRLIDELISLSRIEAGKFRAPDTTVALDGLVREVRGALVDLHGGRGADLVLEVAEVPAVKGDRAQLSQLIHNLVGNAMAYGRPGTPVRVELEPMEDMVRLRVTDQGEGIPAKHLPRLTERFYRVDAGRSRSVGGTGLGLSIVRHIVERHRGRLDIESTVGVGTTVTVILPRADDGAVS</sequence>
<keyword evidence="3" id="KW-0597">Phosphoprotein</keyword>
<dbReference type="RefSeq" id="WP_132882731.1">
    <property type="nucleotide sequence ID" value="NZ_JBBGZA010000001.1"/>
</dbReference>
<dbReference type="PANTHER" id="PTHR45453:SF1">
    <property type="entry name" value="PHOSPHATE REGULON SENSOR PROTEIN PHOR"/>
    <property type="match status" value="1"/>
</dbReference>
<dbReference type="Pfam" id="PF02518">
    <property type="entry name" value="HATPase_c"/>
    <property type="match status" value="1"/>
</dbReference>
<dbReference type="CDD" id="cd00075">
    <property type="entry name" value="HATPase"/>
    <property type="match status" value="1"/>
</dbReference>
<evidence type="ECO:0000256" key="6">
    <source>
        <dbReference type="ARBA" id="ARBA00023012"/>
    </source>
</evidence>
<dbReference type="Gene3D" id="1.10.287.130">
    <property type="match status" value="1"/>
</dbReference>
<evidence type="ECO:0000313" key="9">
    <source>
        <dbReference type="EMBL" id="MEJ5094507.1"/>
    </source>
</evidence>
<dbReference type="PRINTS" id="PR00344">
    <property type="entry name" value="BCTRLSENSOR"/>
</dbReference>
<comment type="catalytic activity">
    <reaction evidence="1">
        <text>ATP + protein L-histidine = ADP + protein N-phospho-L-histidine.</text>
        <dbReference type="EC" id="2.7.13.3"/>
    </reaction>
</comment>
<keyword evidence="5" id="KW-0418">Kinase</keyword>
<dbReference type="Proteomes" id="UP001380365">
    <property type="component" value="Unassembled WGS sequence"/>
</dbReference>
<dbReference type="SMART" id="SM00387">
    <property type="entry name" value="HATPase_c"/>
    <property type="match status" value="1"/>
</dbReference>
<dbReference type="InterPro" id="IPR036097">
    <property type="entry name" value="HisK_dim/P_sf"/>
</dbReference>
<feature type="transmembrane region" description="Helical" evidence="7">
    <location>
        <begin position="7"/>
        <end position="26"/>
    </location>
</feature>
<evidence type="ECO:0000259" key="8">
    <source>
        <dbReference type="PROSITE" id="PS50109"/>
    </source>
</evidence>
<dbReference type="GO" id="GO:0005524">
    <property type="term" value="F:ATP binding"/>
    <property type="evidence" value="ECO:0007669"/>
    <property type="project" value="UniProtKB-KW"/>
</dbReference>
<evidence type="ECO:0000256" key="5">
    <source>
        <dbReference type="ARBA" id="ARBA00022777"/>
    </source>
</evidence>
<dbReference type="InterPro" id="IPR005467">
    <property type="entry name" value="His_kinase_dom"/>
</dbReference>
<dbReference type="PANTHER" id="PTHR45453">
    <property type="entry name" value="PHOSPHATE REGULON SENSOR PROTEIN PHOR"/>
    <property type="match status" value="1"/>
</dbReference>
<dbReference type="InterPro" id="IPR036890">
    <property type="entry name" value="HATPase_C_sf"/>
</dbReference>
<dbReference type="SUPFAM" id="SSF47384">
    <property type="entry name" value="Homodimeric domain of signal transducing histidine kinase"/>
    <property type="match status" value="1"/>
</dbReference>
<organism evidence="9 10">
    <name type="scientific">Sphingomonas molluscorum</name>
    <dbReference type="NCBI Taxonomy" id="418184"/>
    <lineage>
        <taxon>Bacteria</taxon>
        <taxon>Pseudomonadati</taxon>
        <taxon>Pseudomonadota</taxon>
        <taxon>Alphaproteobacteria</taxon>
        <taxon>Sphingomonadales</taxon>
        <taxon>Sphingomonadaceae</taxon>
        <taxon>Sphingomonas</taxon>
    </lineage>
</organism>
<keyword evidence="7" id="KW-0472">Membrane</keyword>
<evidence type="ECO:0000313" key="10">
    <source>
        <dbReference type="Proteomes" id="UP001380365"/>
    </source>
</evidence>
<dbReference type="SMART" id="SM00388">
    <property type="entry name" value="HisKA"/>
    <property type="match status" value="1"/>
</dbReference>
<dbReference type="InterPro" id="IPR003594">
    <property type="entry name" value="HATPase_dom"/>
</dbReference>
<dbReference type="Pfam" id="PF00512">
    <property type="entry name" value="HisKA"/>
    <property type="match status" value="1"/>
</dbReference>
<dbReference type="SUPFAM" id="SSF55874">
    <property type="entry name" value="ATPase domain of HSP90 chaperone/DNA topoisomerase II/histidine kinase"/>
    <property type="match status" value="1"/>
</dbReference>
<evidence type="ECO:0000256" key="3">
    <source>
        <dbReference type="ARBA" id="ARBA00022553"/>
    </source>
</evidence>